<protein>
    <submittedName>
        <fullName evidence="1">Putative secreted protein</fullName>
    </submittedName>
</protein>
<feature type="non-terminal residue" evidence="1">
    <location>
        <position position="223"/>
    </location>
</feature>
<reference evidence="1" key="2">
    <citation type="journal article" date="2017" name="Front. Cell. Infect. Microbiol.">
        <title>Analysis of the Salivary Gland Transcriptome of Unfed and Partially Fed Amblyomma sculptum Ticks and Descriptive Proteome of the Saliva.</title>
        <authorList>
            <person name="Esteves E."/>
            <person name="Maruyama S.R."/>
            <person name="Kawahara R."/>
            <person name="Fujita A."/>
            <person name="Martins L.A."/>
            <person name="Righi A.A."/>
            <person name="Costa F.B."/>
            <person name="Palmisano G."/>
            <person name="Labruna M.B."/>
            <person name="Sa-Nunes A."/>
            <person name="Ribeiro J.M.C."/>
            <person name="Fogaca A.C."/>
        </authorList>
    </citation>
    <scope>NUCLEOTIDE SEQUENCE</scope>
</reference>
<dbReference type="EMBL" id="GFAA01000029">
    <property type="protein sequence ID" value="JAU03406.1"/>
    <property type="molecule type" value="mRNA"/>
</dbReference>
<evidence type="ECO:0000313" key="1">
    <source>
        <dbReference type="EMBL" id="JAU03406.1"/>
    </source>
</evidence>
<reference evidence="1" key="1">
    <citation type="submission" date="2016-09" db="EMBL/GenBank/DDBJ databases">
        <authorList>
            <person name="Capua I."/>
            <person name="De Benedictis P."/>
            <person name="Joannis T."/>
            <person name="Lombin L.H."/>
            <person name="Cattoli G."/>
        </authorList>
    </citation>
    <scope>NUCLEOTIDE SEQUENCE</scope>
</reference>
<proteinExistence type="evidence at transcript level"/>
<dbReference type="PROSITE" id="PS51257">
    <property type="entry name" value="PROKAR_LIPOPROTEIN"/>
    <property type="match status" value="1"/>
</dbReference>
<accession>A0A1E1XVV0</accession>
<name>A0A1E1XVV0_AMBSC</name>
<sequence>MMNSNKFCKMKGGAQVPIAFVGLLIFFGCLEIATCEQFFSAASSMDIKYKSWLDMDCVSCTRACTGRGHKLGHRLYTSCRSRGAVKHNLYDFDDDTVYMLSGDNGKWTVKKPIPKAQKGEPVFLAAFCMEGDHKKISELDSWISSLEENKVLNVEGKEWQTDVTVSLEGHDYRCTMTTTFTRRTTLSPYCEDDTQRMYCPPVPHTAWIMCGSGRLIRYSFGNY</sequence>
<dbReference type="AlphaFoldDB" id="A0A1E1XVV0"/>
<organism evidence="1">
    <name type="scientific">Amblyomma sculptum</name>
    <name type="common">Tick</name>
    <dbReference type="NCBI Taxonomy" id="1581419"/>
    <lineage>
        <taxon>Eukaryota</taxon>
        <taxon>Metazoa</taxon>
        <taxon>Ecdysozoa</taxon>
        <taxon>Arthropoda</taxon>
        <taxon>Chelicerata</taxon>
        <taxon>Arachnida</taxon>
        <taxon>Acari</taxon>
        <taxon>Parasitiformes</taxon>
        <taxon>Ixodida</taxon>
        <taxon>Ixodoidea</taxon>
        <taxon>Ixodidae</taxon>
        <taxon>Amblyomminae</taxon>
        <taxon>Amblyomma</taxon>
    </lineage>
</organism>